<gene>
    <name evidence="1" type="ORF">O6H91_15G019900</name>
</gene>
<evidence type="ECO:0000313" key="2">
    <source>
        <dbReference type="Proteomes" id="UP001162992"/>
    </source>
</evidence>
<comment type="caution">
    <text evidence="1">The sequence shown here is derived from an EMBL/GenBank/DDBJ whole genome shotgun (WGS) entry which is preliminary data.</text>
</comment>
<reference evidence="2" key="1">
    <citation type="journal article" date="2024" name="Proc. Natl. Acad. Sci. U.S.A.">
        <title>Extraordinary preservation of gene collinearity over three hundred million years revealed in homosporous lycophytes.</title>
        <authorList>
            <person name="Li C."/>
            <person name="Wickell D."/>
            <person name="Kuo L.Y."/>
            <person name="Chen X."/>
            <person name="Nie B."/>
            <person name="Liao X."/>
            <person name="Peng D."/>
            <person name="Ji J."/>
            <person name="Jenkins J."/>
            <person name="Williams M."/>
            <person name="Shu S."/>
            <person name="Plott C."/>
            <person name="Barry K."/>
            <person name="Rajasekar S."/>
            <person name="Grimwood J."/>
            <person name="Han X."/>
            <person name="Sun S."/>
            <person name="Hou Z."/>
            <person name="He W."/>
            <person name="Dai G."/>
            <person name="Sun C."/>
            <person name="Schmutz J."/>
            <person name="Leebens-Mack J.H."/>
            <person name="Li F.W."/>
            <person name="Wang L."/>
        </authorList>
    </citation>
    <scope>NUCLEOTIDE SEQUENCE [LARGE SCALE GENOMIC DNA]</scope>
    <source>
        <strain evidence="2">cv. PW_Plant_1</strain>
    </source>
</reference>
<sequence>MAQGGEGSINVRCSFKTATVCICAFNIVAVFFILHLVVSPLYLQPGSPFLPVKSLRQPHPRVVGYTLQEIKRIQEFHNIRRSVEPHELIKRQVKEIELEAEKEAEKDNEAGVVRQRVAAELAQRLKELKETNSQRSQQALDDWRRKKLDQAKRHEEAKAQQDIKMMMQEHAKEVVTKMLEQNWGSLLEEAGLDAPAEAPSNGTITGALLQNDSEMEDGIIPGPPLPIECHAEPHTDYDGVAVRWGLTHHTESAADCCQACLDQAKAAKKGDMKCNVWVFCPAEKGCFSPDIYEHKHQECWLKQSDQPKLNFKGRYDEEYRRRHTTAPLVVPWVSGVTV</sequence>
<proteinExistence type="predicted"/>
<organism evidence="1 2">
    <name type="scientific">Diphasiastrum complanatum</name>
    <name type="common">Issler's clubmoss</name>
    <name type="synonym">Lycopodium complanatum</name>
    <dbReference type="NCBI Taxonomy" id="34168"/>
    <lineage>
        <taxon>Eukaryota</taxon>
        <taxon>Viridiplantae</taxon>
        <taxon>Streptophyta</taxon>
        <taxon>Embryophyta</taxon>
        <taxon>Tracheophyta</taxon>
        <taxon>Lycopodiopsida</taxon>
        <taxon>Lycopodiales</taxon>
        <taxon>Lycopodiaceae</taxon>
        <taxon>Lycopodioideae</taxon>
        <taxon>Diphasiastrum</taxon>
    </lineage>
</organism>
<dbReference type="EMBL" id="CM055106">
    <property type="protein sequence ID" value="KAJ7528786.1"/>
    <property type="molecule type" value="Genomic_DNA"/>
</dbReference>
<dbReference type="Proteomes" id="UP001162992">
    <property type="component" value="Chromosome 15"/>
</dbReference>
<protein>
    <submittedName>
        <fullName evidence="1">Uncharacterized protein</fullName>
    </submittedName>
</protein>
<evidence type="ECO:0000313" key="1">
    <source>
        <dbReference type="EMBL" id="KAJ7528786.1"/>
    </source>
</evidence>
<accession>A0ACC2BG97</accession>
<name>A0ACC2BG97_DIPCM</name>
<keyword evidence="2" id="KW-1185">Reference proteome</keyword>